<feature type="transmembrane region" description="Helical" evidence="13">
    <location>
        <begin position="260"/>
        <end position="279"/>
    </location>
</feature>
<keyword evidence="10 12" id="KW-0807">Transducer</keyword>
<evidence type="ECO:0000256" key="2">
    <source>
        <dbReference type="ARBA" id="ARBA00007376"/>
    </source>
</evidence>
<dbReference type="EMBL" id="WNYA01001295">
    <property type="protein sequence ID" value="KAG8546009.1"/>
    <property type="molecule type" value="Genomic_DNA"/>
</dbReference>
<comment type="similarity">
    <text evidence="2 11">Belongs to the G-protein coupled receptor T2R family.</text>
</comment>
<keyword evidence="6 13" id="KW-1133">Transmembrane helix</keyword>
<dbReference type="Gene3D" id="1.20.1070.10">
    <property type="entry name" value="Rhodopsin 7-helix transmembrane proteins"/>
    <property type="match status" value="1"/>
</dbReference>
<evidence type="ECO:0000256" key="5">
    <source>
        <dbReference type="ARBA" id="ARBA00022692"/>
    </source>
</evidence>
<dbReference type="GO" id="GO:0033038">
    <property type="term" value="F:bitter taste receptor activity"/>
    <property type="evidence" value="ECO:0007669"/>
    <property type="project" value="InterPro"/>
</dbReference>
<evidence type="ECO:0000256" key="11">
    <source>
        <dbReference type="RuleBase" id="RU004423"/>
    </source>
</evidence>
<keyword evidence="9 12" id="KW-0675">Receptor</keyword>
<dbReference type="InterPro" id="IPR007960">
    <property type="entry name" value="TAS2R"/>
</dbReference>
<keyword evidence="5 12" id="KW-0812">Transmembrane</keyword>
<evidence type="ECO:0000256" key="12">
    <source>
        <dbReference type="RuleBase" id="RU004424"/>
    </source>
</evidence>
<evidence type="ECO:0000256" key="9">
    <source>
        <dbReference type="ARBA" id="ARBA00023170"/>
    </source>
</evidence>
<feature type="transmembrane region" description="Helical" evidence="13">
    <location>
        <begin position="6"/>
        <end position="30"/>
    </location>
</feature>
<feature type="transmembrane region" description="Helical" evidence="13">
    <location>
        <begin position="42"/>
        <end position="65"/>
    </location>
</feature>
<evidence type="ECO:0000256" key="1">
    <source>
        <dbReference type="ARBA" id="ARBA00004141"/>
    </source>
</evidence>
<comment type="subcellular location">
    <subcellularLocation>
        <location evidence="1 12">Membrane</location>
        <topology evidence="1 12">Multi-pass membrane protein</topology>
    </subcellularLocation>
</comment>
<keyword evidence="4 12" id="KW-0716">Sensory transduction</keyword>
<dbReference type="SUPFAM" id="SSF81321">
    <property type="entry name" value="Family A G protein-coupled receptor-like"/>
    <property type="match status" value="1"/>
</dbReference>
<feature type="transmembrane region" description="Helical" evidence="13">
    <location>
        <begin position="228"/>
        <end position="245"/>
    </location>
</feature>
<evidence type="ECO:0000256" key="8">
    <source>
        <dbReference type="ARBA" id="ARBA00023136"/>
    </source>
</evidence>
<proteinExistence type="inferred from homology"/>
<feature type="transmembrane region" description="Helical" evidence="13">
    <location>
        <begin position="186"/>
        <end position="208"/>
    </location>
</feature>
<dbReference type="PANTHER" id="PTHR11394">
    <property type="entry name" value="TASTE RECEPTOR TYPE 2"/>
    <property type="match status" value="1"/>
</dbReference>
<reference evidence="14" key="1">
    <citation type="thesis" date="2020" institute="ProQuest LLC" country="789 East Eisenhower Parkway, Ann Arbor, MI, USA">
        <title>Comparative Genomics and Chromosome Evolution.</title>
        <authorList>
            <person name="Mudd A.B."/>
        </authorList>
    </citation>
    <scope>NUCLEOTIDE SEQUENCE</scope>
    <source>
        <strain evidence="14">237g6f4</strain>
        <tissue evidence="14">Blood</tissue>
    </source>
</reference>
<dbReference type="GO" id="GO:0004930">
    <property type="term" value="F:G protein-coupled receptor activity"/>
    <property type="evidence" value="ECO:0007669"/>
    <property type="project" value="UniProtKB-KW"/>
</dbReference>
<keyword evidence="15" id="KW-1185">Reference proteome</keyword>
<evidence type="ECO:0000256" key="13">
    <source>
        <dbReference type="SAM" id="Phobius"/>
    </source>
</evidence>
<protein>
    <recommendedName>
        <fullName evidence="12">Taste receptor type 2</fullName>
    </recommendedName>
</protein>
<evidence type="ECO:0000256" key="3">
    <source>
        <dbReference type="ARBA" id="ARBA00022480"/>
    </source>
</evidence>
<evidence type="ECO:0000256" key="6">
    <source>
        <dbReference type="ARBA" id="ARBA00022989"/>
    </source>
</evidence>
<name>A0AAV6Z8Y4_ENGPU</name>
<keyword evidence="8 12" id="KW-0472">Membrane</keyword>
<keyword evidence="7 12" id="KW-0297">G-protein coupled receptor</keyword>
<organism evidence="14 15">
    <name type="scientific">Engystomops pustulosus</name>
    <name type="common">Tungara frog</name>
    <name type="synonym">Physalaemus pustulosus</name>
    <dbReference type="NCBI Taxonomy" id="76066"/>
    <lineage>
        <taxon>Eukaryota</taxon>
        <taxon>Metazoa</taxon>
        <taxon>Chordata</taxon>
        <taxon>Craniata</taxon>
        <taxon>Vertebrata</taxon>
        <taxon>Euteleostomi</taxon>
        <taxon>Amphibia</taxon>
        <taxon>Batrachia</taxon>
        <taxon>Anura</taxon>
        <taxon>Neobatrachia</taxon>
        <taxon>Hyloidea</taxon>
        <taxon>Leptodactylidae</taxon>
        <taxon>Leiuperinae</taxon>
        <taxon>Engystomops</taxon>
    </lineage>
</organism>
<keyword evidence="3 12" id="KW-0919">Taste</keyword>
<dbReference type="AlphaFoldDB" id="A0AAV6Z8Y4"/>
<dbReference type="GO" id="GO:0016020">
    <property type="term" value="C:membrane"/>
    <property type="evidence" value="ECO:0007669"/>
    <property type="project" value="UniProtKB-SubCell"/>
</dbReference>
<dbReference type="Proteomes" id="UP000824782">
    <property type="component" value="Unassembled WGS sequence"/>
</dbReference>
<dbReference type="Pfam" id="PF05296">
    <property type="entry name" value="TAS2R"/>
    <property type="match status" value="1"/>
</dbReference>
<feature type="transmembrane region" description="Helical" evidence="13">
    <location>
        <begin position="126"/>
        <end position="148"/>
    </location>
</feature>
<feature type="transmembrane region" description="Helical" evidence="13">
    <location>
        <begin position="85"/>
        <end position="105"/>
    </location>
</feature>
<evidence type="ECO:0000256" key="7">
    <source>
        <dbReference type="ARBA" id="ARBA00023040"/>
    </source>
</evidence>
<comment type="caution">
    <text evidence="14">The sequence shown here is derived from an EMBL/GenBank/DDBJ whole genome shotgun (WGS) entry which is preliminary data.</text>
</comment>
<evidence type="ECO:0000256" key="4">
    <source>
        <dbReference type="ARBA" id="ARBA00022606"/>
    </source>
</evidence>
<dbReference type="PANTHER" id="PTHR11394:SF47">
    <property type="entry name" value="TASTE RECEPTOR TYPE 2 MEMBER 40"/>
    <property type="match status" value="1"/>
</dbReference>
<gene>
    <name evidence="14" type="ORF">GDO81_019914</name>
</gene>
<evidence type="ECO:0000313" key="14">
    <source>
        <dbReference type="EMBL" id="KAG8546009.1"/>
    </source>
</evidence>
<sequence>MSSAVSFGLLSLVELVVAITLNAGIIIIHMKGLRCCSKLPPVDIIHVAMGLVNISLATFLLGHFLGMSLSTFYPQISFHVTIIPLPFLMYFTFWLTAWLCAYYCTGINTSSHRLISWMKTCLRTSMPHLLVFSGLGSLAISLPAFWILHFKLQGQYSENGTFLGTSVGIGSQSIVYSFVGNLLGCFLPFIVILVSLLTSVSSLVRHIWKIKQSDQESKRPKLRSHINALRTMVLLLILSGMFYTAETMLFNISSMEDNRIVASWSLIIIFPTAEAIIMIQASRNLRKIFLGAICPSKLVNNIVDLKNLECGISTDPNLLNPSTHKEH</sequence>
<evidence type="ECO:0000313" key="15">
    <source>
        <dbReference type="Proteomes" id="UP000824782"/>
    </source>
</evidence>
<evidence type="ECO:0000256" key="10">
    <source>
        <dbReference type="ARBA" id="ARBA00023224"/>
    </source>
</evidence>
<accession>A0AAV6Z8Y4</accession>